<dbReference type="PANTHER" id="PTHR43384">
    <property type="entry name" value="SEPTUM SITE-DETERMINING PROTEIN MIND HOMOLOG, CHLOROPLASTIC-RELATED"/>
    <property type="match status" value="1"/>
</dbReference>
<dbReference type="InterPro" id="IPR014433">
    <property type="entry name" value="CooC"/>
</dbReference>
<dbReference type="Pfam" id="PF01656">
    <property type="entry name" value="CbiA"/>
    <property type="match status" value="1"/>
</dbReference>
<proteinExistence type="predicted"/>
<dbReference type="GO" id="GO:0005524">
    <property type="term" value="F:ATP binding"/>
    <property type="evidence" value="ECO:0007669"/>
    <property type="project" value="TreeGrafter"/>
</dbReference>
<evidence type="ECO:0000313" key="3">
    <source>
        <dbReference type="Proteomes" id="UP000076603"/>
    </source>
</evidence>
<dbReference type="EMBL" id="LWAE01000002">
    <property type="protein sequence ID" value="KZL91797.1"/>
    <property type="molecule type" value="Genomic_DNA"/>
</dbReference>
<comment type="caution">
    <text evidence="2">The sequence shown here is derived from an EMBL/GenBank/DDBJ whole genome shotgun (WGS) entry which is preliminary data.</text>
</comment>
<dbReference type="PANTHER" id="PTHR43384:SF7">
    <property type="entry name" value="CARBON-MONOXIDE DEHYDROGENASE ACCESSORY PROTEIN"/>
    <property type="match status" value="1"/>
</dbReference>
<dbReference type="PATRIC" id="fig|1121326.3.peg.1573"/>
<protein>
    <submittedName>
        <fullName evidence="2">Septum site-determining protein MinD</fullName>
    </submittedName>
</protein>
<dbReference type="OrthoDB" id="9779073at2"/>
<dbReference type="InterPro" id="IPR002586">
    <property type="entry name" value="CobQ/CobB/MinD/ParA_Nub-bd_dom"/>
</dbReference>
<dbReference type="InterPro" id="IPR027417">
    <property type="entry name" value="P-loop_NTPase"/>
</dbReference>
<dbReference type="InterPro" id="IPR050625">
    <property type="entry name" value="ParA/MinD_ATPase"/>
</dbReference>
<dbReference type="STRING" id="1121326.CLMAG_16030"/>
<gene>
    <name evidence="2" type="primary">minD_3</name>
    <name evidence="2" type="ORF">CLMAG_16030</name>
</gene>
<dbReference type="GO" id="GO:0005829">
    <property type="term" value="C:cytosol"/>
    <property type="evidence" value="ECO:0007669"/>
    <property type="project" value="TreeGrafter"/>
</dbReference>
<dbReference type="PIRSF" id="PIRSF005647">
    <property type="entry name" value="CooC"/>
    <property type="match status" value="1"/>
</dbReference>
<organism evidence="2 3">
    <name type="scientific">Clostridium magnum DSM 2767</name>
    <dbReference type="NCBI Taxonomy" id="1121326"/>
    <lineage>
        <taxon>Bacteria</taxon>
        <taxon>Bacillati</taxon>
        <taxon>Bacillota</taxon>
        <taxon>Clostridia</taxon>
        <taxon>Eubacteriales</taxon>
        <taxon>Clostridiaceae</taxon>
        <taxon>Clostridium</taxon>
    </lineage>
</organism>
<keyword evidence="3" id="KW-1185">Reference proteome</keyword>
<name>A0A162SS44_9CLOT</name>
<reference evidence="2 3" key="1">
    <citation type="submission" date="2016-04" db="EMBL/GenBank/DDBJ databases">
        <title>Genome sequence of Clostridium magnum DSM 2767.</title>
        <authorList>
            <person name="Poehlein A."/>
            <person name="Uhlig R."/>
            <person name="Fischer R."/>
            <person name="Bahl H."/>
            <person name="Daniel R."/>
        </authorList>
    </citation>
    <scope>NUCLEOTIDE SEQUENCE [LARGE SCALE GENOMIC DNA]</scope>
    <source>
        <strain evidence="2 3">DSM 2767</strain>
    </source>
</reference>
<dbReference type="GO" id="GO:0016887">
    <property type="term" value="F:ATP hydrolysis activity"/>
    <property type="evidence" value="ECO:0007669"/>
    <property type="project" value="TreeGrafter"/>
</dbReference>
<dbReference type="AlphaFoldDB" id="A0A162SS44"/>
<sequence length="256" mass="28033">MAHVIAVAGKGGVGKTTLTGLLIQYLVQARKNPILAVDADANSNLNEVLGVEMNMTLGQVREELEQAGMDLQSKIPAGMTKADYLEMRMNDAITEEDDFDLMIMGRSQGQGCYCFVNGLLERQIQKLQGNYPYIVVDNEAGMEHISRGILPKVDTMILVSDCSKRGVQAAGRIAELVNESNMNPKHMGLIVNRAPEGKLNEGTLEEIAKQSLELLGIVPQDDMVYQYDCSGNPMVKLPENSPARNALEDIIKKLVI</sequence>
<feature type="domain" description="CobQ/CobB/MinD/ParA nucleotide binding" evidence="1">
    <location>
        <begin position="5"/>
        <end position="233"/>
    </location>
</feature>
<dbReference type="GO" id="GO:0009898">
    <property type="term" value="C:cytoplasmic side of plasma membrane"/>
    <property type="evidence" value="ECO:0007669"/>
    <property type="project" value="TreeGrafter"/>
</dbReference>
<accession>A0A162SS44</accession>
<dbReference type="SUPFAM" id="SSF52540">
    <property type="entry name" value="P-loop containing nucleoside triphosphate hydrolases"/>
    <property type="match status" value="1"/>
</dbReference>
<dbReference type="Gene3D" id="3.40.50.300">
    <property type="entry name" value="P-loop containing nucleotide triphosphate hydrolases"/>
    <property type="match status" value="1"/>
</dbReference>
<evidence type="ECO:0000259" key="1">
    <source>
        <dbReference type="Pfam" id="PF01656"/>
    </source>
</evidence>
<dbReference type="GO" id="GO:0051782">
    <property type="term" value="P:negative regulation of cell division"/>
    <property type="evidence" value="ECO:0007669"/>
    <property type="project" value="TreeGrafter"/>
</dbReference>
<dbReference type="Proteomes" id="UP000076603">
    <property type="component" value="Unassembled WGS sequence"/>
</dbReference>
<dbReference type="RefSeq" id="WP_066620546.1">
    <property type="nucleotide sequence ID" value="NZ_FQXL01000022.1"/>
</dbReference>
<evidence type="ECO:0000313" key="2">
    <source>
        <dbReference type="EMBL" id="KZL91797.1"/>
    </source>
</evidence>